<dbReference type="Proteomes" id="UP001596055">
    <property type="component" value="Unassembled WGS sequence"/>
</dbReference>
<dbReference type="InterPro" id="IPR020843">
    <property type="entry name" value="ER"/>
</dbReference>
<dbReference type="Pfam" id="PF08240">
    <property type="entry name" value="ADH_N"/>
    <property type="match status" value="1"/>
</dbReference>
<keyword evidence="1" id="KW-0521">NADP</keyword>
<dbReference type="InterPro" id="IPR013154">
    <property type="entry name" value="ADH-like_N"/>
</dbReference>
<evidence type="ECO:0000256" key="2">
    <source>
        <dbReference type="ARBA" id="ARBA00023002"/>
    </source>
</evidence>
<evidence type="ECO:0000313" key="4">
    <source>
        <dbReference type="EMBL" id="MFC5543595.1"/>
    </source>
</evidence>
<gene>
    <name evidence="4" type="ORF">ACFPQA_00870</name>
</gene>
<dbReference type="SMART" id="SM00829">
    <property type="entry name" value="PKS_ER"/>
    <property type="match status" value="1"/>
</dbReference>
<evidence type="ECO:0000313" key="5">
    <source>
        <dbReference type="Proteomes" id="UP001596055"/>
    </source>
</evidence>
<reference evidence="5" key="1">
    <citation type="journal article" date="2019" name="Int. J. Syst. Evol. Microbiol.">
        <title>The Global Catalogue of Microorganisms (GCM) 10K type strain sequencing project: providing services to taxonomists for standard genome sequencing and annotation.</title>
        <authorList>
            <consortium name="The Broad Institute Genomics Platform"/>
            <consortium name="The Broad Institute Genome Sequencing Center for Infectious Disease"/>
            <person name="Wu L."/>
            <person name="Ma J."/>
        </authorList>
    </citation>
    <scope>NUCLEOTIDE SEQUENCE [LARGE SCALE GENOMIC DNA]</scope>
    <source>
        <strain evidence="5">CGMCC 4.1799</strain>
    </source>
</reference>
<dbReference type="InterPro" id="IPR011032">
    <property type="entry name" value="GroES-like_sf"/>
</dbReference>
<sequence length="335" mass="36295">MTYKAVILTAFGGPDVLQVESINELPEPEEGEVRIRVLACSASYTDTLIRRGIYPDVSEQPPFIPSYDMVGVVEKPGAGVTSVAVGDKVAALTITGAYAEYVVLPADQLVRVPQNVDDAEAVSLILTYVAAYQMLTRSAQVKEGDAVLIHGAGGAVGSALLQLGALLKLRMYGTASESHHEALRHLDCEPIDYRREDFVGTIRAAEPEGLDAVFDGIGGNNLKRSVKVLGKKGRLVAYGSYNATSSKDLVGDYLRVNLWNILPWRPSATFYSIGAWHRQHLDWFKQDLTALLDWLAEGTITPFISRKMALEEVSAAHELLDKGAAGGKIVLRVGE</sequence>
<comment type="caution">
    <text evidence="4">The sequence shown here is derived from an EMBL/GenBank/DDBJ whole genome shotgun (WGS) entry which is preliminary data.</text>
</comment>
<dbReference type="InterPro" id="IPR036291">
    <property type="entry name" value="NAD(P)-bd_dom_sf"/>
</dbReference>
<dbReference type="EMBL" id="JBHSNL010000001">
    <property type="protein sequence ID" value="MFC5543595.1"/>
    <property type="molecule type" value="Genomic_DNA"/>
</dbReference>
<evidence type="ECO:0000259" key="3">
    <source>
        <dbReference type="SMART" id="SM00829"/>
    </source>
</evidence>
<accession>A0ABW0RJB3</accession>
<keyword evidence="2" id="KW-0560">Oxidoreductase</keyword>
<dbReference type="Pfam" id="PF13602">
    <property type="entry name" value="ADH_zinc_N_2"/>
    <property type="match status" value="1"/>
</dbReference>
<feature type="domain" description="Enoyl reductase (ER)" evidence="3">
    <location>
        <begin position="12"/>
        <end position="331"/>
    </location>
</feature>
<protein>
    <submittedName>
        <fullName evidence="4">Medium chain dehydrogenase/reductase family protein</fullName>
    </submittedName>
</protein>
<dbReference type="RefSeq" id="WP_248157283.1">
    <property type="nucleotide sequence ID" value="NZ_JAKZAJ010000003.1"/>
</dbReference>
<dbReference type="SUPFAM" id="SSF51735">
    <property type="entry name" value="NAD(P)-binding Rossmann-fold domains"/>
    <property type="match status" value="1"/>
</dbReference>
<name>A0ABW0RJB3_9GAMM</name>
<evidence type="ECO:0000256" key="1">
    <source>
        <dbReference type="ARBA" id="ARBA00022857"/>
    </source>
</evidence>
<dbReference type="Gene3D" id="3.40.50.720">
    <property type="entry name" value="NAD(P)-binding Rossmann-like Domain"/>
    <property type="match status" value="1"/>
</dbReference>
<dbReference type="CDD" id="cd08273">
    <property type="entry name" value="MDR8"/>
    <property type="match status" value="1"/>
</dbReference>
<dbReference type="PANTHER" id="PTHR48106">
    <property type="entry name" value="QUINONE OXIDOREDUCTASE PIG3-RELATED"/>
    <property type="match status" value="1"/>
</dbReference>
<organism evidence="4 5">
    <name type="scientific">Marinobacter koreensis</name>
    <dbReference type="NCBI Taxonomy" id="335974"/>
    <lineage>
        <taxon>Bacteria</taxon>
        <taxon>Pseudomonadati</taxon>
        <taxon>Pseudomonadota</taxon>
        <taxon>Gammaproteobacteria</taxon>
        <taxon>Pseudomonadales</taxon>
        <taxon>Marinobacteraceae</taxon>
        <taxon>Marinobacter</taxon>
    </lineage>
</organism>
<dbReference type="SUPFAM" id="SSF50129">
    <property type="entry name" value="GroES-like"/>
    <property type="match status" value="1"/>
</dbReference>
<dbReference type="Gene3D" id="3.90.180.10">
    <property type="entry name" value="Medium-chain alcohol dehydrogenases, catalytic domain"/>
    <property type="match status" value="1"/>
</dbReference>
<proteinExistence type="predicted"/>
<keyword evidence="5" id="KW-1185">Reference proteome</keyword>